<evidence type="ECO:0000259" key="5">
    <source>
        <dbReference type="PROSITE" id="PS50931"/>
    </source>
</evidence>
<dbReference type="SUPFAM" id="SSF53850">
    <property type="entry name" value="Periplasmic binding protein-like II"/>
    <property type="match status" value="1"/>
</dbReference>
<dbReference type="PANTHER" id="PTHR30537">
    <property type="entry name" value="HTH-TYPE TRANSCRIPTIONAL REGULATOR"/>
    <property type="match status" value="1"/>
</dbReference>
<keyword evidence="7" id="KW-1185">Reference proteome</keyword>
<accession>A0ABX0FTF2</accession>
<evidence type="ECO:0000313" key="6">
    <source>
        <dbReference type="EMBL" id="NGZ87971.1"/>
    </source>
</evidence>
<comment type="caution">
    <text evidence="6">The sequence shown here is derived from an EMBL/GenBank/DDBJ whole genome shotgun (WGS) entry which is preliminary data.</text>
</comment>
<evidence type="ECO:0000256" key="2">
    <source>
        <dbReference type="ARBA" id="ARBA00023015"/>
    </source>
</evidence>
<organism evidence="6 7">
    <name type="scientific">Duganella aceris</name>
    <dbReference type="NCBI Taxonomy" id="2703883"/>
    <lineage>
        <taxon>Bacteria</taxon>
        <taxon>Pseudomonadati</taxon>
        <taxon>Pseudomonadota</taxon>
        <taxon>Betaproteobacteria</taxon>
        <taxon>Burkholderiales</taxon>
        <taxon>Oxalobacteraceae</taxon>
        <taxon>Telluria group</taxon>
        <taxon>Duganella</taxon>
    </lineage>
</organism>
<dbReference type="InterPro" id="IPR036388">
    <property type="entry name" value="WH-like_DNA-bd_sf"/>
</dbReference>
<feature type="domain" description="HTH lysR-type" evidence="5">
    <location>
        <begin position="4"/>
        <end position="61"/>
    </location>
</feature>
<dbReference type="PANTHER" id="PTHR30537:SF3">
    <property type="entry name" value="TRANSCRIPTIONAL REGULATORY PROTEIN"/>
    <property type="match status" value="1"/>
</dbReference>
<dbReference type="Proteomes" id="UP000666369">
    <property type="component" value="Unassembled WGS sequence"/>
</dbReference>
<dbReference type="Gene3D" id="1.10.10.10">
    <property type="entry name" value="Winged helix-like DNA-binding domain superfamily/Winged helix DNA-binding domain"/>
    <property type="match status" value="1"/>
</dbReference>
<dbReference type="RefSeq" id="WP_166108093.1">
    <property type="nucleotide sequence ID" value="NZ_JAADJT010000016.1"/>
</dbReference>
<comment type="similarity">
    <text evidence="1">Belongs to the LysR transcriptional regulatory family.</text>
</comment>
<dbReference type="Pfam" id="PF00126">
    <property type="entry name" value="HTH_1"/>
    <property type="match status" value="1"/>
</dbReference>
<dbReference type="PROSITE" id="PS50931">
    <property type="entry name" value="HTH_LYSR"/>
    <property type="match status" value="1"/>
</dbReference>
<evidence type="ECO:0000256" key="3">
    <source>
        <dbReference type="ARBA" id="ARBA00023125"/>
    </source>
</evidence>
<sequence length="288" mass="31563">MSQPDWDDLRYFLALHDAGSLSGAARAAGVEHTTVARRIDALEAALAVRLFDRFPRGWSLTAAGRELVPHARKMEDGLHGLLRVAGGGAALTGTVCVSAPPALAAYMLAPRLMPALKRLSGIELDLRGEARQTDLTRRESDIALRFQRPTAPGMAVKLLATVGYQLYASAAYLKKHKPEQWEFLGYDALLQDTPQHQWLDKMRGQRRYCLRSNDLGTLFQAAVAGCGVAVLPPLFFDIARSGLVAVEAPACPVKRKLWLVMHEDVRRSPPVRAVADEIIALFTYAEPA</sequence>
<dbReference type="InterPro" id="IPR005119">
    <property type="entry name" value="LysR_subst-bd"/>
</dbReference>
<gene>
    <name evidence="6" type="ORF">GW587_27390</name>
</gene>
<evidence type="ECO:0000256" key="4">
    <source>
        <dbReference type="ARBA" id="ARBA00023163"/>
    </source>
</evidence>
<keyword evidence="4" id="KW-0804">Transcription</keyword>
<keyword evidence="3" id="KW-0238">DNA-binding</keyword>
<dbReference type="EMBL" id="JAADJT010000016">
    <property type="protein sequence ID" value="NGZ87971.1"/>
    <property type="molecule type" value="Genomic_DNA"/>
</dbReference>
<dbReference type="InterPro" id="IPR000847">
    <property type="entry name" value="LysR_HTH_N"/>
</dbReference>
<dbReference type="InterPro" id="IPR036390">
    <property type="entry name" value="WH_DNA-bd_sf"/>
</dbReference>
<keyword evidence="2" id="KW-0805">Transcription regulation</keyword>
<dbReference type="SUPFAM" id="SSF46785">
    <property type="entry name" value="Winged helix' DNA-binding domain"/>
    <property type="match status" value="1"/>
</dbReference>
<dbReference type="Gene3D" id="3.40.190.290">
    <property type="match status" value="1"/>
</dbReference>
<dbReference type="InterPro" id="IPR058163">
    <property type="entry name" value="LysR-type_TF_proteobact-type"/>
</dbReference>
<dbReference type="Pfam" id="PF03466">
    <property type="entry name" value="LysR_substrate"/>
    <property type="match status" value="1"/>
</dbReference>
<reference evidence="6 7" key="1">
    <citation type="submission" date="2020-01" db="EMBL/GenBank/DDBJ databases">
        <authorList>
            <person name="Lee S.D."/>
        </authorList>
    </citation>
    <scope>NUCLEOTIDE SEQUENCE [LARGE SCALE GENOMIC DNA]</scope>
    <source>
        <strain evidence="6 7">SAP-35</strain>
    </source>
</reference>
<reference evidence="7" key="2">
    <citation type="submission" date="2023-07" db="EMBL/GenBank/DDBJ databases">
        <title>Duganella aceri sp. nov., isolated from tree sap.</title>
        <authorList>
            <person name="Kim I.S."/>
        </authorList>
    </citation>
    <scope>NUCLEOTIDE SEQUENCE [LARGE SCALE GENOMIC DNA]</scope>
    <source>
        <strain evidence="7">SAP-35</strain>
    </source>
</reference>
<evidence type="ECO:0000313" key="7">
    <source>
        <dbReference type="Proteomes" id="UP000666369"/>
    </source>
</evidence>
<proteinExistence type="inferred from homology"/>
<name>A0ABX0FTF2_9BURK</name>
<evidence type="ECO:0000256" key="1">
    <source>
        <dbReference type="ARBA" id="ARBA00009437"/>
    </source>
</evidence>
<protein>
    <submittedName>
        <fullName evidence="6">LysR family transcriptional regulator</fullName>
    </submittedName>
</protein>